<dbReference type="PANTHER" id="PTHR43737:SF1">
    <property type="entry name" value="DUF1501 DOMAIN-CONTAINING PROTEIN"/>
    <property type="match status" value="1"/>
</dbReference>
<reference evidence="2 3" key="1">
    <citation type="journal article" date="2013" name="Antonie Van Leeuwenhoek">
        <title>Echinimonas agarilytica gen. nov., sp. nov., a new gammaproteobacterium isolated from the sea urchin Strongylocentrotus intermedius.</title>
        <authorList>
            <person name="Nedashkovskaya O.I."/>
            <person name="Stenkova A.M."/>
            <person name="Zhukova N.V."/>
            <person name="Van Trappen S."/>
            <person name="Lee J.S."/>
            <person name="Kim S.B."/>
        </authorList>
    </citation>
    <scope>NUCLEOTIDE SEQUENCE [LARGE SCALE GENOMIC DNA]</scope>
    <source>
        <strain evidence="2 3">KMM 6351</strain>
    </source>
</reference>
<evidence type="ECO:0000313" key="2">
    <source>
        <dbReference type="EMBL" id="MCM2680350.1"/>
    </source>
</evidence>
<protein>
    <submittedName>
        <fullName evidence="2">DUF1501 domain-containing protein</fullName>
    </submittedName>
</protein>
<dbReference type="InterPro" id="IPR010869">
    <property type="entry name" value="DUF1501"/>
</dbReference>
<accession>A0AA42B7N0</accession>
<name>A0AA42B7N0_9GAMM</name>
<dbReference type="RefSeq" id="WP_251261776.1">
    <property type="nucleotide sequence ID" value="NZ_JAMQGP010000006.1"/>
</dbReference>
<dbReference type="SUPFAM" id="SSF53649">
    <property type="entry name" value="Alkaline phosphatase-like"/>
    <property type="match status" value="1"/>
</dbReference>
<organism evidence="2 3">
    <name type="scientific">Echinimonas agarilytica</name>
    <dbReference type="NCBI Taxonomy" id="1215918"/>
    <lineage>
        <taxon>Bacteria</taxon>
        <taxon>Pseudomonadati</taxon>
        <taxon>Pseudomonadota</taxon>
        <taxon>Gammaproteobacteria</taxon>
        <taxon>Alteromonadales</taxon>
        <taxon>Echinimonadaceae</taxon>
        <taxon>Echinimonas</taxon>
    </lineage>
</organism>
<dbReference type="Pfam" id="PF07394">
    <property type="entry name" value="DUF1501"/>
    <property type="match status" value="1"/>
</dbReference>
<comment type="caution">
    <text evidence="2">The sequence shown here is derived from an EMBL/GenBank/DDBJ whole genome shotgun (WGS) entry which is preliminary data.</text>
</comment>
<dbReference type="PANTHER" id="PTHR43737">
    <property type="entry name" value="BLL7424 PROTEIN"/>
    <property type="match status" value="1"/>
</dbReference>
<dbReference type="InterPro" id="IPR017850">
    <property type="entry name" value="Alkaline_phosphatase_core_sf"/>
</dbReference>
<dbReference type="EMBL" id="JAMQGP010000006">
    <property type="protein sequence ID" value="MCM2680350.1"/>
    <property type="molecule type" value="Genomic_DNA"/>
</dbReference>
<keyword evidence="3" id="KW-1185">Reference proteome</keyword>
<keyword evidence="1" id="KW-0732">Signal</keyword>
<gene>
    <name evidence="2" type="ORF">NAF29_11800</name>
</gene>
<sequence length="384" mass="42115">MKRRDLLKLSGASLSLLSVPHFAMSATQKTTPKVIWVMLRGALDPLHTLVPTFDKDLPKLRPTLYPSISKALLPLRDGYALHPSLTHLHSWFHNKELLPVVAVSSGYNARSHFDGQDFLESGTGHIDYDSGWLGRAVHAKQTEALALARATPISLRSTDSVSTWYPTQLKDATADTYNALMKLYEGDEQLHALLQNGLDLQNKAGSDRAKNQRGKFVDLARSCAKLMVSSKTMDCAMLELGGWDTHKGQANRLKRSLKELDAGLAELKQELGQQWQNTLVIVGTEFGRTAKENGTGGTDHGTASALFFAGGAVNGGRVLGDWPGLSQDNLFEQRDLRPTSNSFSWIATAMAEHWGMNHSQLSNIFPSATPVLSERLIKAQLTTS</sequence>
<feature type="chain" id="PRO_5041428727" evidence="1">
    <location>
        <begin position="24"/>
        <end position="384"/>
    </location>
</feature>
<dbReference type="AlphaFoldDB" id="A0AA42B7N0"/>
<proteinExistence type="predicted"/>
<evidence type="ECO:0000313" key="3">
    <source>
        <dbReference type="Proteomes" id="UP001165393"/>
    </source>
</evidence>
<feature type="signal peptide" evidence="1">
    <location>
        <begin position="1"/>
        <end position="23"/>
    </location>
</feature>
<dbReference type="Proteomes" id="UP001165393">
    <property type="component" value="Unassembled WGS sequence"/>
</dbReference>
<evidence type="ECO:0000256" key="1">
    <source>
        <dbReference type="SAM" id="SignalP"/>
    </source>
</evidence>